<organism evidence="1 2">
    <name type="scientific">Endozoicomonas numazuensis</name>
    <dbReference type="NCBI Taxonomy" id="1137799"/>
    <lineage>
        <taxon>Bacteria</taxon>
        <taxon>Pseudomonadati</taxon>
        <taxon>Pseudomonadota</taxon>
        <taxon>Gammaproteobacteria</taxon>
        <taxon>Oceanospirillales</taxon>
        <taxon>Endozoicomonadaceae</taxon>
        <taxon>Endozoicomonas</taxon>
    </lineage>
</organism>
<dbReference type="RefSeq" id="WP_034840952.1">
    <property type="nucleotide sequence ID" value="NZ_JOKH01000006.1"/>
</dbReference>
<accession>A0A081NCS9</accession>
<dbReference type="EMBL" id="JOKH01000006">
    <property type="protein sequence ID" value="KEQ16252.1"/>
    <property type="molecule type" value="Genomic_DNA"/>
</dbReference>
<comment type="caution">
    <text evidence="1">The sequence shown here is derived from an EMBL/GenBank/DDBJ whole genome shotgun (WGS) entry which is preliminary data.</text>
</comment>
<reference evidence="1 2" key="1">
    <citation type="submission" date="2014-06" db="EMBL/GenBank/DDBJ databases">
        <title>Whole Genome Sequences of Three Symbiotic Endozoicomonas Bacteria.</title>
        <authorList>
            <person name="Neave M.J."/>
            <person name="Apprill A."/>
            <person name="Voolstra C.R."/>
        </authorList>
    </citation>
    <scope>NUCLEOTIDE SEQUENCE [LARGE SCALE GENOMIC DNA]</scope>
    <source>
        <strain evidence="1 2">DSM 25634</strain>
    </source>
</reference>
<proteinExistence type="predicted"/>
<protein>
    <submittedName>
        <fullName evidence="1">Uncharacterized protein</fullName>
    </submittedName>
</protein>
<dbReference type="Proteomes" id="UP000028073">
    <property type="component" value="Unassembled WGS sequence"/>
</dbReference>
<dbReference type="OrthoDB" id="6199678at2"/>
<evidence type="ECO:0000313" key="2">
    <source>
        <dbReference type="Proteomes" id="UP000028073"/>
    </source>
</evidence>
<dbReference type="AlphaFoldDB" id="A0A081NCS9"/>
<name>A0A081NCS9_9GAMM</name>
<sequence>MQAVAPQPSPVPTRPKLHLPLIKELLPGVCYLELRGKDLYSNDLTQFYQTGRDTKKLSSYIVKLLEVDDSQLVDLSTMPLSQWMELTATEEKFETQIQSFLKARVSLERCMIGSYMERDPKLKEAFLQHDKELKELMYTAQDIRSYTRHLPALAQKVESLWKADHQEESFPSKAFTEDCYQGFCETPPTVTEARKKMMFTCPSSINSWAAKEQRVRIPQRKRLEDILTIKKGSVLGRVLSEELKSMLGLEEAPLFLQFLPSEAVKDIVRQCSFKDAMEGLNIQHGKYPHLIHLFCLARGDKLTKPVLDLILKLGIWNSFFDRSVMREDIVLGDSEPASEKGTRVKGFTRVMSGANPHNLSRMLANAELSEALQDLRARGKQDILPVILKDWLGISMKPGESLDQKLDETIRQLEVLETYIRDSLFGSLDKIAGRHPELLAELGLLDKGGEFSGDDLLVFGLFNQGDSTNDDPIVKVAMEKAVRCYKDGHRVLLPDSTGKTLVEATSEDQIRSTRGAVVFKKRQWDL</sequence>
<evidence type="ECO:0000313" key="1">
    <source>
        <dbReference type="EMBL" id="KEQ16252.1"/>
    </source>
</evidence>
<keyword evidence="2" id="KW-1185">Reference proteome</keyword>
<gene>
    <name evidence="1" type="ORF">GZ78_23850</name>
</gene>